<accession>A0A6B0UEF3</accession>
<evidence type="ECO:0000256" key="1">
    <source>
        <dbReference type="SAM" id="MobiDB-lite"/>
    </source>
</evidence>
<evidence type="ECO:0000256" key="2">
    <source>
        <dbReference type="SAM" id="Phobius"/>
    </source>
</evidence>
<dbReference type="AlphaFoldDB" id="A0A6B0UEF3"/>
<feature type="region of interest" description="Disordered" evidence="1">
    <location>
        <begin position="84"/>
        <end position="108"/>
    </location>
</feature>
<evidence type="ECO:0000313" key="3">
    <source>
        <dbReference type="EMBL" id="MXU89491.1"/>
    </source>
</evidence>
<feature type="transmembrane region" description="Helical" evidence="2">
    <location>
        <begin position="47"/>
        <end position="67"/>
    </location>
</feature>
<keyword evidence="2" id="KW-1133">Transmembrane helix</keyword>
<dbReference type="EMBL" id="GIFC01007408">
    <property type="protein sequence ID" value="MXU89491.1"/>
    <property type="molecule type" value="Transcribed_RNA"/>
</dbReference>
<reference evidence="3" key="1">
    <citation type="submission" date="2019-12" db="EMBL/GenBank/DDBJ databases">
        <title>An insight into the sialome of adult female Ixodes ricinus ticks feeding for 6 days.</title>
        <authorList>
            <person name="Perner J."/>
            <person name="Ribeiro J.M.C."/>
        </authorList>
    </citation>
    <scope>NUCLEOTIDE SEQUENCE</scope>
    <source>
        <strain evidence="3">Semi-engorged</strain>
        <tissue evidence="3">Salivary glands</tissue>
    </source>
</reference>
<proteinExistence type="predicted"/>
<protein>
    <submittedName>
        <fullName evidence="3">Uncharacterized protein</fullName>
    </submittedName>
</protein>
<keyword evidence="2" id="KW-0812">Transmembrane</keyword>
<sequence length="108" mass="12542">MCKMYRSISISLFVFLASQKCIPVFVFPKTSCLYLKCISDRYRDTFLQMYFSISILATILLYPSIYISKYIFEYFCPTLGLYTCSGRPRTTPKTAQPQTGRNPRSPRS</sequence>
<feature type="compositionally biased region" description="Polar residues" evidence="1">
    <location>
        <begin position="91"/>
        <end position="102"/>
    </location>
</feature>
<name>A0A6B0UEF3_IXORI</name>
<keyword evidence="2" id="KW-0472">Membrane</keyword>
<organism evidence="3">
    <name type="scientific">Ixodes ricinus</name>
    <name type="common">Common tick</name>
    <name type="synonym">Acarus ricinus</name>
    <dbReference type="NCBI Taxonomy" id="34613"/>
    <lineage>
        <taxon>Eukaryota</taxon>
        <taxon>Metazoa</taxon>
        <taxon>Ecdysozoa</taxon>
        <taxon>Arthropoda</taxon>
        <taxon>Chelicerata</taxon>
        <taxon>Arachnida</taxon>
        <taxon>Acari</taxon>
        <taxon>Parasitiformes</taxon>
        <taxon>Ixodida</taxon>
        <taxon>Ixodoidea</taxon>
        <taxon>Ixodidae</taxon>
        <taxon>Ixodinae</taxon>
        <taxon>Ixodes</taxon>
    </lineage>
</organism>